<proteinExistence type="predicted"/>
<reference evidence="1" key="1">
    <citation type="submission" date="2021-01" db="EMBL/GenBank/DDBJ databases">
        <authorList>
            <person name="Corre E."/>
            <person name="Pelletier E."/>
            <person name="Niang G."/>
            <person name="Scheremetjew M."/>
            <person name="Finn R."/>
            <person name="Kale V."/>
            <person name="Holt S."/>
            <person name="Cochrane G."/>
            <person name="Meng A."/>
            <person name="Brown T."/>
            <person name="Cohen L."/>
        </authorList>
    </citation>
    <scope>NUCLEOTIDE SEQUENCE</scope>
    <source>
        <strain evidence="1">S3</strain>
    </source>
</reference>
<name>A0A7S3ILZ0_9SPIT</name>
<sequence length="223" mass="26163">MFAYQFKVYDFKGKTVEQVHQEHPYCVNPKKSMNHLFMILHLGEAFLFWNEMIKSQATSYEENNVFLEYLDRSKPGSRRFGQVATMGAFMPLVWSFAKYRGSLWKVGAFYAFYRFMDAIYDQGIYLYFFLYGPGAMKKVLDLDGDKSFGHIQVKLFMKHCAKLELDKARGDMAKKHFSQLVMIRSFRNKAYDTVQLWKGFFGDMFGYSRVSSVGKGSRRPKED</sequence>
<dbReference type="AlphaFoldDB" id="A0A7S3ILZ0"/>
<dbReference type="EMBL" id="HBIH01017446">
    <property type="protein sequence ID" value="CAE0326412.1"/>
    <property type="molecule type" value="Transcribed_RNA"/>
</dbReference>
<evidence type="ECO:0000313" key="1">
    <source>
        <dbReference type="EMBL" id="CAE0326412.1"/>
    </source>
</evidence>
<protein>
    <submittedName>
        <fullName evidence="1">Uncharacterized protein</fullName>
    </submittedName>
</protein>
<organism evidence="1">
    <name type="scientific">Strombidium inclinatum</name>
    <dbReference type="NCBI Taxonomy" id="197538"/>
    <lineage>
        <taxon>Eukaryota</taxon>
        <taxon>Sar</taxon>
        <taxon>Alveolata</taxon>
        <taxon>Ciliophora</taxon>
        <taxon>Intramacronucleata</taxon>
        <taxon>Spirotrichea</taxon>
        <taxon>Oligotrichia</taxon>
        <taxon>Strombidiidae</taxon>
        <taxon>Strombidium</taxon>
    </lineage>
</organism>
<accession>A0A7S3ILZ0</accession>
<gene>
    <name evidence="1" type="ORF">SINC0208_LOCUS7039</name>
</gene>